<dbReference type="Proteomes" id="UP000677244">
    <property type="component" value="Unassembled WGS sequence"/>
</dbReference>
<gene>
    <name evidence="1" type="ORF">J7I42_16800</name>
</gene>
<reference evidence="1 2" key="1">
    <citation type="submission" date="2021-03" db="EMBL/GenBank/DDBJ databases">
        <title>Assistant Professor.</title>
        <authorList>
            <person name="Huq M.A."/>
        </authorList>
    </citation>
    <scope>NUCLEOTIDE SEQUENCE [LARGE SCALE GENOMIC DNA]</scope>
    <source>
        <strain evidence="1 2">MAH-29</strain>
    </source>
</reference>
<comment type="caution">
    <text evidence="1">The sequence shown here is derived from an EMBL/GenBank/DDBJ whole genome shotgun (WGS) entry which is preliminary data.</text>
</comment>
<protein>
    <recommendedName>
        <fullName evidence="3">SnoaL-like domain-containing protein</fullName>
    </recommendedName>
</protein>
<organism evidence="1 2">
    <name type="scientific">Niastella soli</name>
    <dbReference type="NCBI Taxonomy" id="2821487"/>
    <lineage>
        <taxon>Bacteria</taxon>
        <taxon>Pseudomonadati</taxon>
        <taxon>Bacteroidota</taxon>
        <taxon>Chitinophagia</taxon>
        <taxon>Chitinophagales</taxon>
        <taxon>Chitinophagaceae</taxon>
        <taxon>Niastella</taxon>
    </lineage>
</organism>
<proteinExistence type="predicted"/>
<evidence type="ECO:0000313" key="2">
    <source>
        <dbReference type="Proteomes" id="UP000677244"/>
    </source>
</evidence>
<keyword evidence="2" id="KW-1185">Reference proteome</keyword>
<dbReference type="RefSeq" id="WP_209140002.1">
    <property type="nucleotide sequence ID" value="NZ_JAGHKO010000004.1"/>
</dbReference>
<evidence type="ECO:0008006" key="3">
    <source>
        <dbReference type="Google" id="ProtNLM"/>
    </source>
</evidence>
<sequence length="180" mass="20770">MKFIVTFIITLLLCKPTHAQKYPQSLIDSFSNETIEYYYTDFINRIDSTEPDYYKPGTMYMLKSELTKNLKTHFKSFTLCYVTHEQALDAFVKTEDRSGSLENLSVTQLKDTINIDIGGWVIQITKVKTVNGKLTPVNSNFLISCGGTLGYIPTCRFVFDKTSHSWKRYTWQQTAAMLIR</sequence>
<name>A0ABS3YVI8_9BACT</name>
<dbReference type="EMBL" id="JAGHKO010000004">
    <property type="protein sequence ID" value="MBO9201946.1"/>
    <property type="molecule type" value="Genomic_DNA"/>
</dbReference>
<evidence type="ECO:0000313" key="1">
    <source>
        <dbReference type="EMBL" id="MBO9201946.1"/>
    </source>
</evidence>
<accession>A0ABS3YVI8</accession>